<feature type="non-terminal residue" evidence="2">
    <location>
        <position position="530"/>
    </location>
</feature>
<dbReference type="InterPro" id="IPR006119">
    <property type="entry name" value="Resolv_N"/>
</dbReference>
<dbReference type="InterPro" id="IPR025827">
    <property type="entry name" value="Zn_ribbon_recom_dom"/>
</dbReference>
<dbReference type="PROSITE" id="PS51737">
    <property type="entry name" value="RECOMBINASE_DNA_BIND"/>
    <property type="match status" value="1"/>
</dbReference>
<organism evidence="2 3">
    <name type="scientific">Candidatus Falkowbacteria bacterium CG11_big_fil_rev_8_21_14_0_20_39_10</name>
    <dbReference type="NCBI Taxonomy" id="1974570"/>
    <lineage>
        <taxon>Bacteria</taxon>
        <taxon>Candidatus Falkowiibacteriota</taxon>
    </lineage>
</organism>
<proteinExistence type="predicted"/>
<evidence type="ECO:0000259" key="1">
    <source>
        <dbReference type="PROSITE" id="PS51737"/>
    </source>
</evidence>
<dbReference type="PANTHER" id="PTHR30461:SF23">
    <property type="entry name" value="DNA RECOMBINASE-RELATED"/>
    <property type="match status" value="1"/>
</dbReference>
<gene>
    <name evidence="2" type="ORF">COV49_04330</name>
</gene>
<dbReference type="InterPro" id="IPR038109">
    <property type="entry name" value="DNA_bind_recomb_sf"/>
</dbReference>
<dbReference type="Pfam" id="PF07508">
    <property type="entry name" value="Recombinase"/>
    <property type="match status" value="1"/>
</dbReference>
<dbReference type="Proteomes" id="UP000230869">
    <property type="component" value="Unassembled WGS sequence"/>
</dbReference>
<dbReference type="CDD" id="cd00338">
    <property type="entry name" value="Ser_Recombinase"/>
    <property type="match status" value="1"/>
</dbReference>
<dbReference type="Pfam" id="PF00239">
    <property type="entry name" value="Resolvase"/>
    <property type="match status" value="1"/>
</dbReference>
<dbReference type="InterPro" id="IPR050639">
    <property type="entry name" value="SSR_resolvase"/>
</dbReference>
<dbReference type="Pfam" id="PF13408">
    <property type="entry name" value="Zn_ribbon_recom"/>
    <property type="match status" value="1"/>
</dbReference>
<dbReference type="Gene3D" id="3.90.1750.20">
    <property type="entry name" value="Putative Large Serine Recombinase, Chain B, Domain 2"/>
    <property type="match status" value="1"/>
</dbReference>
<reference evidence="2 3" key="1">
    <citation type="submission" date="2017-09" db="EMBL/GenBank/DDBJ databases">
        <title>Depth-based differentiation of microbial function through sediment-hosted aquifers and enrichment of novel symbionts in the deep terrestrial subsurface.</title>
        <authorList>
            <person name="Probst A.J."/>
            <person name="Ladd B."/>
            <person name="Jarett J.K."/>
            <person name="Geller-Mcgrath D.E."/>
            <person name="Sieber C.M."/>
            <person name="Emerson J.B."/>
            <person name="Anantharaman K."/>
            <person name="Thomas B.C."/>
            <person name="Malmstrom R."/>
            <person name="Stieglmeier M."/>
            <person name="Klingl A."/>
            <person name="Woyke T."/>
            <person name="Ryan C.M."/>
            <person name="Banfield J.F."/>
        </authorList>
    </citation>
    <scope>NUCLEOTIDE SEQUENCE [LARGE SCALE GENOMIC DNA]</scope>
    <source>
        <strain evidence="2">CG11_big_fil_rev_8_21_14_0_20_39_10</strain>
    </source>
</reference>
<evidence type="ECO:0000313" key="2">
    <source>
        <dbReference type="EMBL" id="PIR12774.1"/>
    </source>
</evidence>
<dbReference type="InterPro" id="IPR011109">
    <property type="entry name" value="DNA_bind_recombinase_dom"/>
</dbReference>
<dbReference type="EMBL" id="PCWW01000072">
    <property type="protein sequence ID" value="PIR12774.1"/>
    <property type="molecule type" value="Genomic_DNA"/>
</dbReference>
<sequence>MNNDYKKIKYFIYARKSQEGEERQVQSIPDQLREDEATAKRYGIKVIDVLTEEGSAKEPNKRPIFDAMLERIKKGEANGIICWNLNRLSRNPVDSGKLQWMLQQGLIQSILTPSREYKPTDNAIIFSVESGGANQFILDMKVGVRRGLNSKVAKGQAPILAPLGYLNTKHEARGENYIIKDLERYELVKRAWKLMLTGDYTIPKLLRIVNDDWGLRTRKGKHRGGGPVNKSTMYGIFTNIFYTGLYLYRGQIENGKHEPMITTDEFDKMQMILGKYGKPRARSHIFTYTGTMICGECSSGITACTKTKLVKTKNELKDYTFYYCSHRKKGTENCTQKSYIPLEDVEDMIKKEVEKYTISEKFRDWALKILEEEHADKVKEREAIYKAQLSSLKVSQRELDSLITMRVRELIDDEQYTTRKKELTEKIAIMKQKVSETQSRALGWLQYTEQVFDFAHIAKAKFDDPETTIDDKKGIFTALGWNYIIKDKKLYISQCNWLEPIAKKRNAVESEISRLELKNNQSPQRQNTPI</sequence>
<comment type="caution">
    <text evidence="2">The sequence shown here is derived from an EMBL/GenBank/DDBJ whole genome shotgun (WGS) entry which is preliminary data.</text>
</comment>
<dbReference type="PANTHER" id="PTHR30461">
    <property type="entry name" value="DNA-INVERTASE FROM LAMBDOID PROPHAGE"/>
    <property type="match status" value="1"/>
</dbReference>
<protein>
    <recommendedName>
        <fullName evidence="1">Recombinase domain-containing protein</fullName>
    </recommendedName>
</protein>
<dbReference type="SUPFAM" id="SSF53041">
    <property type="entry name" value="Resolvase-like"/>
    <property type="match status" value="1"/>
</dbReference>
<dbReference type="SMART" id="SM00857">
    <property type="entry name" value="Resolvase"/>
    <property type="match status" value="1"/>
</dbReference>
<dbReference type="GO" id="GO:0003677">
    <property type="term" value="F:DNA binding"/>
    <property type="evidence" value="ECO:0007669"/>
    <property type="project" value="InterPro"/>
</dbReference>
<accession>A0A2M6K830</accession>
<feature type="domain" description="Recombinase" evidence="1">
    <location>
        <begin position="162"/>
        <end position="279"/>
    </location>
</feature>
<dbReference type="GO" id="GO:0000150">
    <property type="term" value="F:DNA strand exchange activity"/>
    <property type="evidence" value="ECO:0007669"/>
    <property type="project" value="InterPro"/>
</dbReference>
<dbReference type="InterPro" id="IPR036162">
    <property type="entry name" value="Resolvase-like_N_sf"/>
</dbReference>
<evidence type="ECO:0000313" key="3">
    <source>
        <dbReference type="Proteomes" id="UP000230869"/>
    </source>
</evidence>
<name>A0A2M6K830_9BACT</name>
<dbReference type="Gene3D" id="3.40.50.1390">
    <property type="entry name" value="Resolvase, N-terminal catalytic domain"/>
    <property type="match status" value="1"/>
</dbReference>
<dbReference type="AlphaFoldDB" id="A0A2M6K830"/>